<accession>A0A242MBU3</accession>
<keyword evidence="4" id="KW-0233">DNA recombination</keyword>
<dbReference type="SUPFAM" id="SSF56349">
    <property type="entry name" value="DNA breaking-rejoining enzymes"/>
    <property type="match status" value="1"/>
</dbReference>
<dbReference type="Gene3D" id="1.10.443.10">
    <property type="entry name" value="Intergrase catalytic core"/>
    <property type="match status" value="1"/>
</dbReference>
<evidence type="ECO:0000259" key="7">
    <source>
        <dbReference type="PROSITE" id="PS51900"/>
    </source>
</evidence>
<dbReference type="PANTHER" id="PTHR30349:SF81">
    <property type="entry name" value="TYROSINE RECOMBINASE XERC"/>
    <property type="match status" value="1"/>
</dbReference>
<evidence type="ECO:0000259" key="6">
    <source>
        <dbReference type="PROSITE" id="PS51898"/>
    </source>
</evidence>
<dbReference type="InterPro" id="IPR013762">
    <property type="entry name" value="Integrase-like_cat_sf"/>
</dbReference>
<comment type="caution">
    <text evidence="8">The sequence shown here is derived from an EMBL/GenBank/DDBJ whole genome shotgun (WGS) entry which is preliminary data.</text>
</comment>
<keyword evidence="3 5" id="KW-0238">DNA-binding</keyword>
<feature type="domain" description="Tyr recombinase" evidence="6">
    <location>
        <begin position="342"/>
        <end position="552"/>
    </location>
</feature>
<keyword evidence="2" id="KW-0229">DNA integration</keyword>
<dbReference type="GO" id="GO:0015074">
    <property type="term" value="P:DNA integration"/>
    <property type="evidence" value="ECO:0007669"/>
    <property type="project" value="UniProtKB-KW"/>
</dbReference>
<evidence type="ECO:0000256" key="5">
    <source>
        <dbReference type="PROSITE-ProRule" id="PRU01248"/>
    </source>
</evidence>
<dbReference type="PANTHER" id="PTHR30349">
    <property type="entry name" value="PHAGE INTEGRASE-RELATED"/>
    <property type="match status" value="1"/>
</dbReference>
<evidence type="ECO:0000313" key="9">
    <source>
        <dbReference type="Proteomes" id="UP000194546"/>
    </source>
</evidence>
<keyword evidence="1" id="KW-0159">Chromosome partition</keyword>
<evidence type="ECO:0000256" key="2">
    <source>
        <dbReference type="ARBA" id="ARBA00022908"/>
    </source>
</evidence>
<evidence type="ECO:0000313" key="8">
    <source>
        <dbReference type="EMBL" id="OTP68755.1"/>
    </source>
</evidence>
<dbReference type="InterPro" id="IPR044068">
    <property type="entry name" value="CB"/>
</dbReference>
<dbReference type="EMBL" id="NBTY01000164">
    <property type="protein sequence ID" value="OTP68755.1"/>
    <property type="molecule type" value="Genomic_DNA"/>
</dbReference>
<dbReference type="Proteomes" id="UP000194546">
    <property type="component" value="Unassembled WGS sequence"/>
</dbReference>
<dbReference type="Pfam" id="PF00589">
    <property type="entry name" value="Phage_integrase"/>
    <property type="match status" value="1"/>
</dbReference>
<reference evidence="8 9" key="1">
    <citation type="submission" date="2017-03" db="EMBL/GenBank/DDBJ databases">
        <title>Genome analysis of strain PAMC 26510.</title>
        <authorList>
            <person name="Oh H.-M."/>
            <person name="Yang J.-A."/>
        </authorList>
    </citation>
    <scope>NUCLEOTIDE SEQUENCE [LARGE SCALE GENOMIC DNA]</scope>
    <source>
        <strain evidence="8 9">PAMC 26510</strain>
    </source>
</reference>
<sequence>MLGPPSSSSDLPQHDALAALRAWYAGVPTREAVLRYLPDVLTPRRSARSVMSDIRRRLVQCALARHRDDLAAIFAHPASERAKHARKVAQAIETLRASSTAVPSITDDIRRWLPARATHALLAHGIATLAELTLRIPRRRQWWKVIPGLGQGSAQQIDAFFAQHPALTERARALIASTASPIVVPWENVRLPHEIDGSCGALRAPRETCALDANNDYDAVQTWLSLHESPSTHRAYRKEAERLILWAIVERGRALSSLTTEDAIAYRAFLRRPSPRERWVGPTRPRTSSQWRPFTGNLAPRSVAYSLMVLGALYRWMIEQRYVLANPFSGVKVKGAEGAVLDVSHAFTEGEWLLLRTIADGLEWSYGWKANAAQRLRFLLDFAYATGLRASELVGVTLAYIRTDARGDHWAHVVGKGRKPGHVALPPLARSALERYLLERELPVSPQHWQPTMALVPSLSPHSTEKLSTVRLWAILKRFFSATANIIETDNPAFAAKLRLAGPHWMRHTHATHALKRGAQLTSVRDNLRHASISTTSIYLHSDEVERARQFRDAFATK</sequence>
<dbReference type="InterPro" id="IPR022169">
    <property type="entry name" value="DUF3701"/>
</dbReference>
<dbReference type="InterPro" id="IPR010998">
    <property type="entry name" value="Integrase_recombinase_N"/>
</dbReference>
<dbReference type="Pfam" id="PF12482">
    <property type="entry name" value="DUF3701"/>
    <property type="match status" value="1"/>
</dbReference>
<dbReference type="InterPro" id="IPR002104">
    <property type="entry name" value="Integrase_catalytic"/>
</dbReference>
<proteinExistence type="predicted"/>
<name>A0A242MBU3_CABSO</name>
<dbReference type="PROSITE" id="PS51900">
    <property type="entry name" value="CB"/>
    <property type="match status" value="1"/>
</dbReference>
<protein>
    <submittedName>
        <fullName evidence="8">Integrase</fullName>
    </submittedName>
</protein>
<evidence type="ECO:0000256" key="4">
    <source>
        <dbReference type="ARBA" id="ARBA00023172"/>
    </source>
</evidence>
<dbReference type="InterPro" id="IPR011010">
    <property type="entry name" value="DNA_brk_join_enz"/>
</dbReference>
<dbReference type="Gene3D" id="1.10.150.130">
    <property type="match status" value="1"/>
</dbReference>
<dbReference type="AlphaFoldDB" id="A0A242MBU3"/>
<dbReference type="InterPro" id="IPR050090">
    <property type="entry name" value="Tyrosine_recombinase_XerCD"/>
</dbReference>
<organism evidence="8 9">
    <name type="scientific">Caballeronia sordidicola</name>
    <name type="common">Burkholderia sordidicola</name>
    <dbReference type="NCBI Taxonomy" id="196367"/>
    <lineage>
        <taxon>Bacteria</taxon>
        <taxon>Pseudomonadati</taxon>
        <taxon>Pseudomonadota</taxon>
        <taxon>Betaproteobacteria</taxon>
        <taxon>Burkholderiales</taxon>
        <taxon>Burkholderiaceae</taxon>
        <taxon>Caballeronia</taxon>
    </lineage>
</organism>
<dbReference type="GO" id="GO:0006310">
    <property type="term" value="P:DNA recombination"/>
    <property type="evidence" value="ECO:0007669"/>
    <property type="project" value="UniProtKB-KW"/>
</dbReference>
<gene>
    <name evidence="8" type="ORF">PAMC26510_28700</name>
</gene>
<evidence type="ECO:0000256" key="1">
    <source>
        <dbReference type="ARBA" id="ARBA00022829"/>
    </source>
</evidence>
<dbReference type="GO" id="GO:0003677">
    <property type="term" value="F:DNA binding"/>
    <property type="evidence" value="ECO:0007669"/>
    <property type="project" value="UniProtKB-UniRule"/>
</dbReference>
<dbReference type="PROSITE" id="PS51898">
    <property type="entry name" value="TYR_RECOMBINASE"/>
    <property type="match status" value="1"/>
</dbReference>
<feature type="domain" description="Core-binding (CB)" evidence="7">
    <location>
        <begin position="214"/>
        <end position="318"/>
    </location>
</feature>
<evidence type="ECO:0000256" key="3">
    <source>
        <dbReference type="ARBA" id="ARBA00023125"/>
    </source>
</evidence>
<dbReference type="GO" id="GO:0007059">
    <property type="term" value="P:chromosome segregation"/>
    <property type="evidence" value="ECO:0007669"/>
    <property type="project" value="UniProtKB-KW"/>
</dbReference>